<organism evidence="9 10">
    <name type="scientific">Methylobrevis albus</name>
    <dbReference type="NCBI Taxonomy" id="2793297"/>
    <lineage>
        <taxon>Bacteria</taxon>
        <taxon>Pseudomonadati</taxon>
        <taxon>Pseudomonadota</taxon>
        <taxon>Alphaproteobacteria</taxon>
        <taxon>Hyphomicrobiales</taxon>
        <taxon>Pleomorphomonadaceae</taxon>
        <taxon>Methylobrevis</taxon>
    </lineage>
</organism>
<protein>
    <recommendedName>
        <fullName evidence="4">Flagellar hook protein FlgE</fullName>
    </recommendedName>
</protein>
<evidence type="ECO:0000259" key="7">
    <source>
        <dbReference type="Pfam" id="PF06429"/>
    </source>
</evidence>
<dbReference type="GO" id="GO:0005829">
    <property type="term" value="C:cytosol"/>
    <property type="evidence" value="ECO:0007669"/>
    <property type="project" value="TreeGrafter"/>
</dbReference>
<keyword evidence="9" id="KW-0282">Flagellum</keyword>
<evidence type="ECO:0000313" key="9">
    <source>
        <dbReference type="EMBL" id="MBH0236844.1"/>
    </source>
</evidence>
<dbReference type="InterPro" id="IPR020013">
    <property type="entry name" value="Flagellar_FlgE/F/G"/>
</dbReference>
<dbReference type="Proteomes" id="UP000631694">
    <property type="component" value="Unassembled WGS sequence"/>
</dbReference>
<accession>A0A931MY95</accession>
<evidence type="ECO:0000256" key="2">
    <source>
        <dbReference type="ARBA" id="ARBA00009677"/>
    </source>
</evidence>
<evidence type="ECO:0000256" key="5">
    <source>
        <dbReference type="SAM" id="MobiDB-lite"/>
    </source>
</evidence>
<keyword evidence="9" id="KW-0969">Cilium</keyword>
<comment type="similarity">
    <text evidence="2 4">Belongs to the flagella basal body rod proteins family.</text>
</comment>
<evidence type="ECO:0000313" key="10">
    <source>
        <dbReference type="Proteomes" id="UP000631694"/>
    </source>
</evidence>
<dbReference type="InterPro" id="IPR053967">
    <property type="entry name" value="LlgE_F_G-like_D1"/>
</dbReference>
<dbReference type="SUPFAM" id="SSF117143">
    <property type="entry name" value="Flagellar hook protein flgE"/>
    <property type="match status" value="1"/>
</dbReference>
<dbReference type="PANTHER" id="PTHR30435:SF1">
    <property type="entry name" value="FLAGELLAR HOOK PROTEIN FLGE"/>
    <property type="match status" value="1"/>
</dbReference>
<dbReference type="GO" id="GO:0071978">
    <property type="term" value="P:bacterial-type flagellum-dependent swarming motility"/>
    <property type="evidence" value="ECO:0007669"/>
    <property type="project" value="TreeGrafter"/>
</dbReference>
<feature type="domain" description="Flagellar hook protein FlgE/F/G-like D1" evidence="8">
    <location>
        <begin position="86"/>
        <end position="163"/>
    </location>
</feature>
<comment type="subcellular location">
    <subcellularLocation>
        <location evidence="1 4">Bacterial flagellum basal body</location>
    </subcellularLocation>
</comment>
<dbReference type="Pfam" id="PF22692">
    <property type="entry name" value="LlgE_F_G_D1"/>
    <property type="match status" value="1"/>
</dbReference>
<dbReference type="Gene3D" id="2.60.98.20">
    <property type="entry name" value="Flagellar hook protein FlgE"/>
    <property type="match status" value="1"/>
</dbReference>
<dbReference type="Pfam" id="PF00460">
    <property type="entry name" value="Flg_bb_rod"/>
    <property type="match status" value="1"/>
</dbReference>
<comment type="caution">
    <text evidence="9">The sequence shown here is derived from an EMBL/GenBank/DDBJ whole genome shotgun (WGS) entry which is preliminary data.</text>
</comment>
<dbReference type="RefSeq" id="WP_197309940.1">
    <property type="nucleotide sequence ID" value="NZ_JADZLT010000040.1"/>
</dbReference>
<evidence type="ECO:0000256" key="3">
    <source>
        <dbReference type="ARBA" id="ARBA00023143"/>
    </source>
</evidence>
<sequence>MGILSAMNKSVGGLAAQAFALENISGNIANTQTTGYKRTDTSFQDLVPNGGGRVSIQPAGNVTATSRATNTVQGAIEASQSETSMAIKGDGYFVIRQKAGEVDGRPIFTEQNIYTRRGDFEIDKDGYLVNGAGYYLTGLPIDQATGNPSGDATEMIQITNDALNAEATQEIEYRLNLPSSPLTANAVQDPDTEGSELWTPTDPDTSSISAANSSDFLNESISGGAVTAYDANGTPVGVQFRWAKVEVPADAEAGVTDSWQLFYLSNSKATGDEPMWTNAGERYDFNAGGRVVSPTTTQLSIPDMTINGVDLGDIRLDHGSNGLTQYDDQNGVTSVTRLTQDGVPPGDFVDLAITDGGRVVASYSNGRTIEVYQIPLVSFNGDSSLRRLDGGAFAQTKESGAPVAGASGSIVGSSLEASNVDLGEEFTKLIVTQQAFSANSRAITTANDMLTEVLNIVR</sequence>
<dbReference type="InterPro" id="IPR037925">
    <property type="entry name" value="FlgE/F/G-like"/>
</dbReference>
<proteinExistence type="inferred from homology"/>
<evidence type="ECO:0000256" key="1">
    <source>
        <dbReference type="ARBA" id="ARBA00004117"/>
    </source>
</evidence>
<dbReference type="InterPro" id="IPR010930">
    <property type="entry name" value="Flg_bb/hook_C_dom"/>
</dbReference>
<dbReference type="NCBIfam" id="TIGR03506">
    <property type="entry name" value="FlgEFG_subfam"/>
    <property type="match status" value="1"/>
</dbReference>
<dbReference type="PANTHER" id="PTHR30435">
    <property type="entry name" value="FLAGELLAR PROTEIN"/>
    <property type="match status" value="1"/>
</dbReference>
<evidence type="ECO:0000256" key="4">
    <source>
        <dbReference type="RuleBase" id="RU362116"/>
    </source>
</evidence>
<evidence type="ECO:0000259" key="6">
    <source>
        <dbReference type="Pfam" id="PF00460"/>
    </source>
</evidence>
<dbReference type="GO" id="GO:0009424">
    <property type="term" value="C:bacterial-type flagellum hook"/>
    <property type="evidence" value="ECO:0007669"/>
    <property type="project" value="TreeGrafter"/>
</dbReference>
<feature type="domain" description="Flagellar basal body rod protein N-terminal" evidence="6">
    <location>
        <begin position="8"/>
        <end position="37"/>
    </location>
</feature>
<keyword evidence="3 4" id="KW-0975">Bacterial flagellum</keyword>
<dbReference type="InterPro" id="IPR001444">
    <property type="entry name" value="Flag_bb_rod_N"/>
</dbReference>
<dbReference type="InterPro" id="IPR037058">
    <property type="entry name" value="Falgellar_hook_FlgE_sf"/>
</dbReference>
<dbReference type="Pfam" id="PF06429">
    <property type="entry name" value="Flg_bbr_C"/>
    <property type="match status" value="1"/>
</dbReference>
<gene>
    <name evidence="9" type="ORF">I5731_03325</name>
</gene>
<feature type="region of interest" description="Disordered" evidence="5">
    <location>
        <begin position="181"/>
        <end position="208"/>
    </location>
</feature>
<keyword evidence="9" id="KW-0966">Cell projection</keyword>
<feature type="domain" description="Flagellar basal-body/hook protein C-terminal" evidence="7">
    <location>
        <begin position="414"/>
        <end position="455"/>
    </location>
</feature>
<keyword evidence="10" id="KW-1185">Reference proteome</keyword>
<dbReference type="EMBL" id="JADZLT010000040">
    <property type="protein sequence ID" value="MBH0236844.1"/>
    <property type="molecule type" value="Genomic_DNA"/>
</dbReference>
<dbReference type="AlphaFoldDB" id="A0A931MY95"/>
<reference evidence="9" key="1">
    <citation type="submission" date="2020-12" db="EMBL/GenBank/DDBJ databases">
        <title>Methylobrevis albus sp. nov., isolated from fresh water lack sediment.</title>
        <authorList>
            <person name="Zou Q."/>
        </authorList>
    </citation>
    <scope>NUCLEOTIDE SEQUENCE</scope>
    <source>
        <strain evidence="9">L22</strain>
    </source>
</reference>
<comment type="function">
    <text evidence="4">A flexible structure which links the flagellar filament to the drive apparatus in the basal body.</text>
</comment>
<evidence type="ECO:0000259" key="8">
    <source>
        <dbReference type="Pfam" id="PF22692"/>
    </source>
</evidence>
<name>A0A931MY95_9HYPH</name>
<dbReference type="GO" id="GO:0009425">
    <property type="term" value="C:bacterial-type flagellum basal body"/>
    <property type="evidence" value="ECO:0007669"/>
    <property type="project" value="UniProtKB-SubCell"/>
</dbReference>